<gene>
    <name evidence="1" type="ORF">AALP_AAs52007U000600</name>
</gene>
<proteinExistence type="predicted"/>
<dbReference type="Proteomes" id="UP000029120">
    <property type="component" value="Unassembled WGS sequence"/>
</dbReference>
<dbReference type="EMBL" id="KL972878">
    <property type="protein sequence ID" value="KFK24035.1"/>
    <property type="molecule type" value="Genomic_DNA"/>
</dbReference>
<reference evidence="2" key="1">
    <citation type="journal article" date="2015" name="Nat. Plants">
        <title>Genome expansion of Arabis alpina linked with retrotransposition and reduced symmetric DNA methylation.</title>
        <authorList>
            <person name="Willing E.M."/>
            <person name="Rawat V."/>
            <person name="Mandakova T."/>
            <person name="Maumus F."/>
            <person name="James G.V."/>
            <person name="Nordstroem K.J."/>
            <person name="Becker C."/>
            <person name="Warthmann N."/>
            <person name="Chica C."/>
            <person name="Szarzynska B."/>
            <person name="Zytnicki M."/>
            <person name="Albani M.C."/>
            <person name="Kiefer C."/>
            <person name="Bergonzi S."/>
            <person name="Castaings L."/>
            <person name="Mateos J.L."/>
            <person name="Berns M.C."/>
            <person name="Bujdoso N."/>
            <person name="Piofczyk T."/>
            <person name="de Lorenzo L."/>
            <person name="Barrero-Sicilia C."/>
            <person name="Mateos I."/>
            <person name="Piednoel M."/>
            <person name="Hagmann J."/>
            <person name="Chen-Min-Tao R."/>
            <person name="Iglesias-Fernandez R."/>
            <person name="Schuster S.C."/>
            <person name="Alonso-Blanco C."/>
            <person name="Roudier F."/>
            <person name="Carbonero P."/>
            <person name="Paz-Ares J."/>
            <person name="Davis S.J."/>
            <person name="Pecinka A."/>
            <person name="Quesneville H."/>
            <person name="Colot V."/>
            <person name="Lysak M.A."/>
            <person name="Weigel D."/>
            <person name="Coupland G."/>
            <person name="Schneeberger K."/>
        </authorList>
    </citation>
    <scope>NUCLEOTIDE SEQUENCE [LARGE SCALE GENOMIC DNA]</scope>
    <source>
        <strain evidence="2">cv. Pajares</strain>
    </source>
</reference>
<protein>
    <submittedName>
        <fullName evidence="1">Uncharacterized protein</fullName>
    </submittedName>
</protein>
<dbReference type="Gramene" id="KFK24035">
    <property type="protein sequence ID" value="KFK24035"/>
    <property type="gene ID" value="AALP_AAs52007U000600"/>
</dbReference>
<evidence type="ECO:0000313" key="1">
    <source>
        <dbReference type="EMBL" id="KFK24035.1"/>
    </source>
</evidence>
<evidence type="ECO:0000313" key="2">
    <source>
        <dbReference type="Proteomes" id="UP000029120"/>
    </source>
</evidence>
<sequence>MYFSSLLHHLFFQSDYNKKEIQAYKQYRNQKRG</sequence>
<organism evidence="1 2">
    <name type="scientific">Arabis alpina</name>
    <name type="common">Alpine rock-cress</name>
    <dbReference type="NCBI Taxonomy" id="50452"/>
    <lineage>
        <taxon>Eukaryota</taxon>
        <taxon>Viridiplantae</taxon>
        <taxon>Streptophyta</taxon>
        <taxon>Embryophyta</taxon>
        <taxon>Tracheophyta</taxon>
        <taxon>Spermatophyta</taxon>
        <taxon>Magnoliopsida</taxon>
        <taxon>eudicotyledons</taxon>
        <taxon>Gunneridae</taxon>
        <taxon>Pentapetalae</taxon>
        <taxon>rosids</taxon>
        <taxon>malvids</taxon>
        <taxon>Brassicales</taxon>
        <taxon>Brassicaceae</taxon>
        <taxon>Arabideae</taxon>
        <taxon>Arabis</taxon>
    </lineage>
</organism>
<keyword evidence="2" id="KW-1185">Reference proteome</keyword>
<accession>A0A087G2D3</accession>
<dbReference type="AlphaFoldDB" id="A0A087G2D3"/>
<name>A0A087G2D3_ARAAL</name>